<dbReference type="Pfam" id="PF04235">
    <property type="entry name" value="DUF418"/>
    <property type="match status" value="1"/>
</dbReference>
<gene>
    <name evidence="4" type="ORF">D641_0103085</name>
</gene>
<accession>A0A022KYF6</accession>
<dbReference type="AlphaFoldDB" id="A0A022KYF6"/>
<sequence>MAQAALDPDGLTAPVPGRGTMTAMTTPAVGPAARRPAPRGTSGPSAPSTRRVKRSPATSVPLAERAGGPDLARGLALLGIAMANTIGWLHGTEWTVLLKQADATVADRIVDVIASFTIDNRGFPLFAMLFGYGIGILHRRSQARGERARTFLARTARRHLVLLLLGLTHGILLFSGDILASYAIIGMLCAVLVTVRKRWLLPVAAILTTPLLAFWGWADGTIGLWGMDGYPEASAATYLEGVEMRAWDMLYVVGSSLASDLGLLGPMVIGALAARIHLFEQVRPNRDILVPLTAVGIAVGLVGAVPLTAVLVIDPHHDWLYNETALGILGVVHQFSGVVGALGAAAAAALIADHVRRSNGPPGTPGLGVPARAVYAVEALGAMALTAYVAQSAVFMALFPPYTLGLGARVGSAGAAVVVLLSWLVMVVVAVLLRRAGRRGPLELVLRKLGGATSPRSAGKAGPS</sequence>
<dbReference type="EMBL" id="AORC01000003">
    <property type="protein sequence ID" value="EYT50803.1"/>
    <property type="molecule type" value="Genomic_DNA"/>
</dbReference>
<feature type="transmembrane region" description="Helical" evidence="2">
    <location>
        <begin position="200"/>
        <end position="218"/>
    </location>
</feature>
<feature type="transmembrane region" description="Helical" evidence="2">
    <location>
        <begin position="178"/>
        <end position="195"/>
    </location>
</feature>
<feature type="transmembrane region" description="Helical" evidence="2">
    <location>
        <begin position="325"/>
        <end position="352"/>
    </location>
</feature>
<name>A0A022KYF6_9MICO</name>
<keyword evidence="2" id="KW-0812">Transmembrane</keyword>
<dbReference type="STRING" id="1249481.D641_0103085"/>
<dbReference type="Proteomes" id="UP000019754">
    <property type="component" value="Unassembled WGS sequence"/>
</dbReference>
<evidence type="ECO:0000256" key="1">
    <source>
        <dbReference type="SAM" id="MobiDB-lite"/>
    </source>
</evidence>
<feature type="transmembrane region" description="Helical" evidence="2">
    <location>
        <begin position="411"/>
        <end position="433"/>
    </location>
</feature>
<dbReference type="PANTHER" id="PTHR30590:SF2">
    <property type="entry name" value="INNER MEMBRANE PROTEIN"/>
    <property type="match status" value="1"/>
</dbReference>
<organism evidence="4 5">
    <name type="scientific">Brachybacterium muris UCD-AY4</name>
    <dbReference type="NCBI Taxonomy" id="1249481"/>
    <lineage>
        <taxon>Bacteria</taxon>
        <taxon>Bacillati</taxon>
        <taxon>Actinomycetota</taxon>
        <taxon>Actinomycetes</taxon>
        <taxon>Micrococcales</taxon>
        <taxon>Dermabacteraceae</taxon>
        <taxon>Brachybacterium</taxon>
    </lineage>
</organism>
<evidence type="ECO:0000313" key="4">
    <source>
        <dbReference type="EMBL" id="EYT50803.1"/>
    </source>
</evidence>
<protein>
    <recommendedName>
        <fullName evidence="3">DUF418 domain-containing protein</fullName>
    </recommendedName>
</protein>
<dbReference type="InterPro" id="IPR007349">
    <property type="entry name" value="DUF418"/>
</dbReference>
<reference evidence="4 5" key="1">
    <citation type="journal article" date="2013" name="Genome Announc.">
        <title>Draft genome sequence of an Actinobacterium, Brachybacterium muris strain UCD-AY4.</title>
        <authorList>
            <person name="Lo J.R."/>
            <person name="Lang J.M."/>
            <person name="Darling A.E."/>
            <person name="Eisen J.A."/>
            <person name="Coil D.A."/>
        </authorList>
    </citation>
    <scope>NUCLEOTIDE SEQUENCE [LARGE SCALE GENOMIC DNA]</scope>
    <source>
        <strain evidence="4 5">UCD-AY4</strain>
    </source>
</reference>
<comment type="caution">
    <text evidence="4">The sequence shown here is derived from an EMBL/GenBank/DDBJ whole genome shotgun (WGS) entry which is preliminary data.</text>
</comment>
<dbReference type="InterPro" id="IPR052529">
    <property type="entry name" value="Bact_Transport_Assoc"/>
</dbReference>
<feature type="region of interest" description="Disordered" evidence="1">
    <location>
        <begin position="1"/>
        <end position="65"/>
    </location>
</feature>
<feature type="domain" description="DUF418" evidence="3">
    <location>
        <begin position="274"/>
        <end position="449"/>
    </location>
</feature>
<evidence type="ECO:0000313" key="5">
    <source>
        <dbReference type="Proteomes" id="UP000019754"/>
    </source>
</evidence>
<evidence type="ECO:0000256" key="2">
    <source>
        <dbReference type="SAM" id="Phobius"/>
    </source>
</evidence>
<dbReference type="PANTHER" id="PTHR30590">
    <property type="entry name" value="INNER MEMBRANE PROTEIN"/>
    <property type="match status" value="1"/>
</dbReference>
<feature type="transmembrane region" description="Helical" evidence="2">
    <location>
        <begin position="249"/>
        <end position="276"/>
    </location>
</feature>
<proteinExistence type="predicted"/>
<feature type="transmembrane region" description="Helical" evidence="2">
    <location>
        <begin position="373"/>
        <end position="399"/>
    </location>
</feature>
<dbReference type="HOGENOM" id="CLU_039610_1_0_11"/>
<keyword evidence="2" id="KW-0472">Membrane</keyword>
<keyword evidence="5" id="KW-1185">Reference proteome</keyword>
<feature type="transmembrane region" description="Helical" evidence="2">
    <location>
        <begin position="288"/>
        <end position="313"/>
    </location>
</feature>
<feature type="compositionally biased region" description="Low complexity" evidence="1">
    <location>
        <begin position="25"/>
        <end position="44"/>
    </location>
</feature>
<keyword evidence="2" id="KW-1133">Transmembrane helix</keyword>
<evidence type="ECO:0000259" key="3">
    <source>
        <dbReference type="Pfam" id="PF04235"/>
    </source>
</evidence>